<evidence type="ECO:0000256" key="1">
    <source>
        <dbReference type="SAM" id="MobiDB-lite"/>
    </source>
</evidence>
<dbReference type="GO" id="GO:0003723">
    <property type="term" value="F:RNA binding"/>
    <property type="evidence" value="ECO:0007669"/>
    <property type="project" value="InterPro"/>
</dbReference>
<organism evidence="3">
    <name type="scientific">Caenorhabditis brenneri</name>
    <name type="common">Nematode worm</name>
    <dbReference type="NCBI Taxonomy" id="135651"/>
    <lineage>
        <taxon>Eukaryota</taxon>
        <taxon>Metazoa</taxon>
        <taxon>Ecdysozoa</taxon>
        <taxon>Nematoda</taxon>
        <taxon>Chromadorea</taxon>
        <taxon>Rhabditida</taxon>
        <taxon>Rhabditina</taxon>
        <taxon>Rhabditomorpha</taxon>
        <taxon>Rhabditoidea</taxon>
        <taxon>Rhabditidae</taxon>
        <taxon>Peloderinae</taxon>
        <taxon>Caenorhabditis</taxon>
    </lineage>
</organism>
<feature type="compositionally biased region" description="Low complexity" evidence="1">
    <location>
        <begin position="63"/>
        <end position="75"/>
    </location>
</feature>
<dbReference type="GO" id="GO:0106005">
    <property type="term" value="P:RNA 5'-cap (guanine-N7)-methylation"/>
    <property type="evidence" value="ECO:0007669"/>
    <property type="project" value="InterPro"/>
</dbReference>
<dbReference type="InterPro" id="IPR028271">
    <property type="entry name" value="RAMAC"/>
</dbReference>
<dbReference type="GO" id="GO:0031533">
    <property type="term" value="C:mRNA capping enzyme complex"/>
    <property type="evidence" value="ECO:0007669"/>
    <property type="project" value="InterPro"/>
</dbReference>
<proteinExistence type="predicted"/>
<dbReference type="AlphaFoldDB" id="G0NVG2"/>
<evidence type="ECO:0000313" key="3">
    <source>
        <dbReference type="Proteomes" id="UP000008068"/>
    </source>
</evidence>
<name>G0NVG2_CAEBE</name>
<dbReference type="eggNOG" id="ENOG502T3ED">
    <property type="taxonomic scope" value="Eukaryota"/>
</dbReference>
<protein>
    <submittedName>
        <fullName evidence="2">Uncharacterized protein</fullName>
    </submittedName>
</protein>
<sequence length="136" mass="14808">MTEETEKSSLDELFKDRYTEKDERYQKMAETGFEKVIVVHPWDPRRFNNNRGGRGGRGGWRGGYQNRDGGNQNNWRGGGGGYRGGGGNWRGGSGGGGWRGGSSGGGGGGWRGGEGNDKNLCTIRDHFNPPKRGKNN</sequence>
<accession>G0NVG2</accession>
<dbReference type="Pfam" id="PF15320">
    <property type="entry name" value="RAM"/>
    <property type="match status" value="1"/>
</dbReference>
<keyword evidence="3" id="KW-1185">Reference proteome</keyword>
<dbReference type="FunCoup" id="G0NVG2">
    <property type="interactions" value="1567"/>
</dbReference>
<dbReference type="Proteomes" id="UP000008068">
    <property type="component" value="Unassembled WGS sequence"/>
</dbReference>
<dbReference type="STRING" id="135651.G0NVG2"/>
<reference evidence="3" key="1">
    <citation type="submission" date="2011-07" db="EMBL/GenBank/DDBJ databases">
        <authorList>
            <consortium name="Caenorhabditis brenneri Sequencing and Analysis Consortium"/>
            <person name="Wilson R.K."/>
        </authorList>
    </citation>
    <scope>NUCLEOTIDE SEQUENCE [LARGE SCALE GENOMIC DNA]</scope>
    <source>
        <strain evidence="3">PB2801</strain>
    </source>
</reference>
<feature type="compositionally biased region" description="Gly residues" evidence="1">
    <location>
        <begin position="52"/>
        <end position="62"/>
    </location>
</feature>
<dbReference type="EMBL" id="GL379956">
    <property type="protein sequence ID" value="EGT38346.1"/>
    <property type="molecule type" value="Genomic_DNA"/>
</dbReference>
<gene>
    <name evidence="2" type="ORF">CAEBREN_11586</name>
</gene>
<feature type="region of interest" description="Disordered" evidence="1">
    <location>
        <begin position="43"/>
        <end position="136"/>
    </location>
</feature>
<feature type="compositionally biased region" description="Gly residues" evidence="1">
    <location>
        <begin position="76"/>
        <end position="113"/>
    </location>
</feature>
<dbReference type="OrthoDB" id="5875297at2759"/>
<dbReference type="InParanoid" id="G0NVG2"/>
<dbReference type="HOGENOM" id="CLU_155420_0_0_1"/>
<evidence type="ECO:0000313" key="2">
    <source>
        <dbReference type="EMBL" id="EGT38346.1"/>
    </source>
</evidence>